<sequence length="151" mass="16877">MAPEYAMEGLFSVKSDVFSFVFFCQRSLVEKGSINSIFQTVAKAFSYMHVPKSYYTLAWNIWCENKGLELMDPLIEKSCVSSEVLKCMHIGLLCVQEDAADRPTMSSVVHMLASDNVTVPSPTRPAFSVGRFAIERRSSSPNTMVITLSMK</sequence>
<evidence type="ECO:0000313" key="7">
    <source>
        <dbReference type="Proteomes" id="UP000289340"/>
    </source>
</evidence>
<keyword evidence="4 6" id="KW-0418">Kinase</keyword>
<protein>
    <submittedName>
        <fullName evidence="6">Cysteine-rich receptor-like protein kinase 6</fullName>
    </submittedName>
</protein>
<dbReference type="GO" id="GO:0004674">
    <property type="term" value="F:protein serine/threonine kinase activity"/>
    <property type="evidence" value="ECO:0007669"/>
    <property type="project" value="UniProtKB-KW"/>
</dbReference>
<gene>
    <name evidence="6" type="ORF">D0Y65_016320</name>
</gene>
<keyword evidence="3" id="KW-0547">Nucleotide-binding</keyword>
<organism evidence="6 7">
    <name type="scientific">Glycine soja</name>
    <name type="common">Wild soybean</name>
    <dbReference type="NCBI Taxonomy" id="3848"/>
    <lineage>
        <taxon>Eukaryota</taxon>
        <taxon>Viridiplantae</taxon>
        <taxon>Streptophyta</taxon>
        <taxon>Embryophyta</taxon>
        <taxon>Tracheophyta</taxon>
        <taxon>Spermatophyta</taxon>
        <taxon>Magnoliopsida</taxon>
        <taxon>eudicotyledons</taxon>
        <taxon>Gunneridae</taxon>
        <taxon>Pentapetalae</taxon>
        <taxon>rosids</taxon>
        <taxon>fabids</taxon>
        <taxon>Fabales</taxon>
        <taxon>Fabaceae</taxon>
        <taxon>Papilionoideae</taxon>
        <taxon>50 kb inversion clade</taxon>
        <taxon>NPAAA clade</taxon>
        <taxon>indigoferoid/millettioid clade</taxon>
        <taxon>Phaseoleae</taxon>
        <taxon>Glycine</taxon>
        <taxon>Glycine subgen. Soja</taxon>
    </lineage>
</organism>
<evidence type="ECO:0000256" key="3">
    <source>
        <dbReference type="ARBA" id="ARBA00022741"/>
    </source>
</evidence>
<accession>A0A445KGE8</accession>
<evidence type="ECO:0000256" key="4">
    <source>
        <dbReference type="ARBA" id="ARBA00022777"/>
    </source>
</evidence>
<keyword evidence="1" id="KW-0723">Serine/threonine-protein kinase</keyword>
<dbReference type="GO" id="GO:0005886">
    <property type="term" value="C:plasma membrane"/>
    <property type="evidence" value="ECO:0007669"/>
    <property type="project" value="TreeGrafter"/>
</dbReference>
<evidence type="ECO:0000313" key="6">
    <source>
        <dbReference type="EMBL" id="RZC09932.1"/>
    </source>
</evidence>
<dbReference type="PANTHER" id="PTHR27002">
    <property type="entry name" value="RECEPTOR-LIKE SERINE/THREONINE-PROTEIN KINASE SD1-8"/>
    <property type="match status" value="1"/>
</dbReference>
<dbReference type="Proteomes" id="UP000289340">
    <property type="component" value="Chromosome 6"/>
</dbReference>
<keyword evidence="6" id="KW-0675">Receptor</keyword>
<keyword evidence="5" id="KW-0067">ATP-binding</keyword>
<evidence type="ECO:0000256" key="2">
    <source>
        <dbReference type="ARBA" id="ARBA00022679"/>
    </source>
</evidence>
<comment type="caution">
    <text evidence="6">The sequence shown here is derived from an EMBL/GenBank/DDBJ whole genome shotgun (WGS) entry which is preliminary data.</text>
</comment>
<proteinExistence type="predicted"/>
<dbReference type="GO" id="GO:0005524">
    <property type="term" value="F:ATP binding"/>
    <property type="evidence" value="ECO:0007669"/>
    <property type="project" value="UniProtKB-KW"/>
</dbReference>
<dbReference type="EMBL" id="QZWG01000006">
    <property type="protein sequence ID" value="RZC09932.1"/>
    <property type="molecule type" value="Genomic_DNA"/>
</dbReference>
<dbReference type="Gene3D" id="1.10.510.10">
    <property type="entry name" value="Transferase(Phosphotransferase) domain 1"/>
    <property type="match status" value="1"/>
</dbReference>
<dbReference type="AlphaFoldDB" id="A0A445KGE8"/>
<keyword evidence="2" id="KW-0808">Transferase</keyword>
<keyword evidence="7" id="KW-1185">Reference proteome</keyword>
<evidence type="ECO:0000256" key="5">
    <source>
        <dbReference type="ARBA" id="ARBA00022840"/>
    </source>
</evidence>
<dbReference type="SUPFAM" id="SSF56112">
    <property type="entry name" value="Protein kinase-like (PK-like)"/>
    <property type="match status" value="1"/>
</dbReference>
<name>A0A445KGE8_GLYSO</name>
<dbReference type="PANTHER" id="PTHR27002:SF814">
    <property type="entry name" value="CYSTEINE-RICH RECEPTOR-LIKE PROTEIN KINASE 10"/>
    <property type="match status" value="1"/>
</dbReference>
<evidence type="ECO:0000256" key="1">
    <source>
        <dbReference type="ARBA" id="ARBA00022527"/>
    </source>
</evidence>
<dbReference type="InterPro" id="IPR011009">
    <property type="entry name" value="Kinase-like_dom_sf"/>
</dbReference>
<reference evidence="6 7" key="1">
    <citation type="submission" date="2018-09" db="EMBL/GenBank/DDBJ databases">
        <title>A high-quality reference genome of wild soybean provides a powerful tool to mine soybean genomes.</title>
        <authorList>
            <person name="Xie M."/>
            <person name="Chung C.Y.L."/>
            <person name="Li M.-W."/>
            <person name="Wong F.-L."/>
            <person name="Chan T.-F."/>
            <person name="Lam H.-M."/>
        </authorList>
    </citation>
    <scope>NUCLEOTIDE SEQUENCE [LARGE SCALE GENOMIC DNA]</scope>
    <source>
        <strain evidence="7">cv. W05</strain>
        <tissue evidence="6">Hypocotyl of etiolated seedlings</tissue>
    </source>
</reference>